<comment type="caution">
    <text evidence="2">The sequence shown here is derived from an EMBL/GenBank/DDBJ whole genome shotgun (WGS) entry which is preliminary data.</text>
</comment>
<feature type="compositionally biased region" description="Basic and acidic residues" evidence="1">
    <location>
        <begin position="62"/>
        <end position="74"/>
    </location>
</feature>
<evidence type="ECO:0000256" key="1">
    <source>
        <dbReference type="SAM" id="MobiDB-lite"/>
    </source>
</evidence>
<dbReference type="AlphaFoldDB" id="A0AAD4BE38"/>
<dbReference type="Proteomes" id="UP001194468">
    <property type="component" value="Unassembled WGS sequence"/>
</dbReference>
<organism evidence="2 3">
    <name type="scientific">Boletus edulis BED1</name>
    <dbReference type="NCBI Taxonomy" id="1328754"/>
    <lineage>
        <taxon>Eukaryota</taxon>
        <taxon>Fungi</taxon>
        <taxon>Dikarya</taxon>
        <taxon>Basidiomycota</taxon>
        <taxon>Agaricomycotina</taxon>
        <taxon>Agaricomycetes</taxon>
        <taxon>Agaricomycetidae</taxon>
        <taxon>Boletales</taxon>
        <taxon>Boletineae</taxon>
        <taxon>Boletaceae</taxon>
        <taxon>Boletoideae</taxon>
        <taxon>Boletus</taxon>
    </lineage>
</organism>
<accession>A0AAD4BE38</accession>
<dbReference type="EMBL" id="WHUW01000141">
    <property type="protein sequence ID" value="KAF8421513.1"/>
    <property type="molecule type" value="Genomic_DNA"/>
</dbReference>
<proteinExistence type="predicted"/>
<sequence>MVNIPSHYAFPSDLILSALCNNGDLEATLYGSFLPVPSINAFPDPRLDHPESPTYHHFKERTHRDQSRPRKDQD</sequence>
<reference evidence="2" key="2">
    <citation type="journal article" date="2020" name="Nat. Commun.">
        <title>Large-scale genome sequencing of mycorrhizal fungi provides insights into the early evolution of symbiotic traits.</title>
        <authorList>
            <person name="Miyauchi S."/>
            <person name="Kiss E."/>
            <person name="Kuo A."/>
            <person name="Drula E."/>
            <person name="Kohler A."/>
            <person name="Sanchez-Garcia M."/>
            <person name="Morin E."/>
            <person name="Andreopoulos B."/>
            <person name="Barry K.W."/>
            <person name="Bonito G."/>
            <person name="Buee M."/>
            <person name="Carver A."/>
            <person name="Chen C."/>
            <person name="Cichocki N."/>
            <person name="Clum A."/>
            <person name="Culley D."/>
            <person name="Crous P.W."/>
            <person name="Fauchery L."/>
            <person name="Girlanda M."/>
            <person name="Hayes R.D."/>
            <person name="Keri Z."/>
            <person name="LaButti K."/>
            <person name="Lipzen A."/>
            <person name="Lombard V."/>
            <person name="Magnuson J."/>
            <person name="Maillard F."/>
            <person name="Murat C."/>
            <person name="Nolan M."/>
            <person name="Ohm R.A."/>
            <person name="Pangilinan J."/>
            <person name="Pereira M.F."/>
            <person name="Perotto S."/>
            <person name="Peter M."/>
            <person name="Pfister S."/>
            <person name="Riley R."/>
            <person name="Sitrit Y."/>
            <person name="Stielow J.B."/>
            <person name="Szollosi G."/>
            <person name="Zifcakova L."/>
            <person name="Stursova M."/>
            <person name="Spatafora J.W."/>
            <person name="Tedersoo L."/>
            <person name="Vaario L.M."/>
            <person name="Yamada A."/>
            <person name="Yan M."/>
            <person name="Wang P."/>
            <person name="Xu J."/>
            <person name="Bruns T."/>
            <person name="Baldrian P."/>
            <person name="Vilgalys R."/>
            <person name="Dunand C."/>
            <person name="Henrissat B."/>
            <person name="Grigoriev I.V."/>
            <person name="Hibbett D."/>
            <person name="Nagy L.G."/>
            <person name="Martin F.M."/>
        </authorList>
    </citation>
    <scope>NUCLEOTIDE SEQUENCE</scope>
    <source>
        <strain evidence="2">BED1</strain>
    </source>
</reference>
<evidence type="ECO:0000313" key="2">
    <source>
        <dbReference type="EMBL" id="KAF8421513.1"/>
    </source>
</evidence>
<reference evidence="2" key="1">
    <citation type="submission" date="2019-10" db="EMBL/GenBank/DDBJ databases">
        <authorList>
            <consortium name="DOE Joint Genome Institute"/>
            <person name="Kuo A."/>
            <person name="Miyauchi S."/>
            <person name="Kiss E."/>
            <person name="Drula E."/>
            <person name="Kohler A."/>
            <person name="Sanchez-Garcia M."/>
            <person name="Andreopoulos B."/>
            <person name="Barry K.W."/>
            <person name="Bonito G."/>
            <person name="Buee M."/>
            <person name="Carver A."/>
            <person name="Chen C."/>
            <person name="Cichocki N."/>
            <person name="Clum A."/>
            <person name="Culley D."/>
            <person name="Crous P.W."/>
            <person name="Fauchery L."/>
            <person name="Girlanda M."/>
            <person name="Hayes R."/>
            <person name="Keri Z."/>
            <person name="LaButti K."/>
            <person name="Lipzen A."/>
            <person name="Lombard V."/>
            <person name="Magnuson J."/>
            <person name="Maillard F."/>
            <person name="Morin E."/>
            <person name="Murat C."/>
            <person name="Nolan M."/>
            <person name="Ohm R."/>
            <person name="Pangilinan J."/>
            <person name="Pereira M."/>
            <person name="Perotto S."/>
            <person name="Peter M."/>
            <person name="Riley R."/>
            <person name="Sitrit Y."/>
            <person name="Stielow B."/>
            <person name="Szollosi G."/>
            <person name="Zifcakova L."/>
            <person name="Stursova M."/>
            <person name="Spatafora J.W."/>
            <person name="Tedersoo L."/>
            <person name="Vaario L.-M."/>
            <person name="Yamada A."/>
            <person name="Yan M."/>
            <person name="Wang P."/>
            <person name="Xu J."/>
            <person name="Bruns T."/>
            <person name="Baldrian P."/>
            <person name="Vilgalys R."/>
            <person name="Henrissat B."/>
            <person name="Grigoriev I.V."/>
            <person name="Hibbett D."/>
            <person name="Nagy L.G."/>
            <person name="Martin F.M."/>
        </authorList>
    </citation>
    <scope>NUCLEOTIDE SEQUENCE</scope>
    <source>
        <strain evidence="2">BED1</strain>
    </source>
</reference>
<feature type="region of interest" description="Disordered" evidence="1">
    <location>
        <begin position="44"/>
        <end position="74"/>
    </location>
</feature>
<keyword evidence="3" id="KW-1185">Reference proteome</keyword>
<name>A0AAD4BE38_BOLED</name>
<protein>
    <submittedName>
        <fullName evidence="2">Uncharacterized protein</fullName>
    </submittedName>
</protein>
<gene>
    <name evidence="2" type="ORF">L210DRAFT_1005861</name>
</gene>
<evidence type="ECO:0000313" key="3">
    <source>
        <dbReference type="Proteomes" id="UP001194468"/>
    </source>
</evidence>